<dbReference type="PANTHER" id="PTHR33377:SF30">
    <property type="entry name" value="OS07G0117000 PROTEIN"/>
    <property type="match status" value="1"/>
</dbReference>
<dbReference type="Gene3D" id="3.40.50.300">
    <property type="entry name" value="P-loop containing nucleotide triphosphate hydrolases"/>
    <property type="match status" value="1"/>
</dbReference>
<name>A0ABC9EDN0_9POAL</name>
<feature type="domain" description="NB-ARC" evidence="1">
    <location>
        <begin position="194"/>
        <end position="346"/>
    </location>
</feature>
<protein>
    <recommendedName>
        <fullName evidence="1">NB-ARC domain-containing protein</fullName>
    </recommendedName>
</protein>
<gene>
    <name evidence="2" type="ORF">URODEC1_LOCUS94149</name>
</gene>
<evidence type="ECO:0000259" key="1">
    <source>
        <dbReference type="Pfam" id="PF00931"/>
    </source>
</evidence>
<accession>A0ABC9EDN0</accession>
<proteinExistence type="predicted"/>
<evidence type="ECO:0000313" key="2">
    <source>
        <dbReference type="EMBL" id="CAL5055002.1"/>
    </source>
</evidence>
<dbReference type="EMBL" id="OZ075146">
    <property type="protein sequence ID" value="CAL5055002.1"/>
    <property type="molecule type" value="Genomic_DNA"/>
</dbReference>
<reference evidence="2 3" key="2">
    <citation type="submission" date="2024-10" db="EMBL/GenBank/DDBJ databases">
        <authorList>
            <person name="Ryan C."/>
        </authorList>
    </citation>
    <scope>NUCLEOTIDE SEQUENCE [LARGE SCALE GENOMIC DNA]</scope>
</reference>
<dbReference type="InterPro" id="IPR002182">
    <property type="entry name" value="NB-ARC"/>
</dbReference>
<keyword evidence="3" id="KW-1185">Reference proteome</keyword>
<dbReference type="Pfam" id="PF00931">
    <property type="entry name" value="NB-ARC"/>
    <property type="match status" value="1"/>
</dbReference>
<dbReference type="AlphaFoldDB" id="A0ABC9EDN0"/>
<reference evidence="3" key="1">
    <citation type="submission" date="2024-06" db="EMBL/GenBank/DDBJ databases">
        <authorList>
            <person name="Ryan C."/>
        </authorList>
    </citation>
    <scope>NUCLEOTIDE SEQUENCE [LARGE SCALE GENOMIC DNA]</scope>
</reference>
<dbReference type="InterPro" id="IPR027417">
    <property type="entry name" value="P-loop_NTPase"/>
</dbReference>
<evidence type="ECO:0000313" key="3">
    <source>
        <dbReference type="Proteomes" id="UP001497457"/>
    </source>
</evidence>
<sequence>MEMIVSAITGDLVARSVSFLMGRYLNWTAPTDDSDRLLQRLLLRAQVIVEEAEGRRITTHAMLRQLAKLREDVYRGCYALDMSSSRRRDRDRELSRRRSSALSRSNPCKRVCLMATSGSGGGDPLQHAVTRSLETTIADMNEFVIFLTGCPRLGRQPYSAYMFMDKCMFGRQMEMERVVAFLLEEETSHGGSSRREPGVLTILGPKRAGKSTLAEHACNDERVRDHFSQIVSFALGDLKDDGSSVSLRRSGGVIKHRRHVIDEERVLVIVELDGERNTKGLDETIMESSLRGFYSTYKSRVPCVTKIIVTSRSEKIASFATTEPLRLRPLSREAFWYFFKVRAFGSTDAADHPKLASIAMDMAEEMDGSFAAASIFGGLVRSNFNPQFWRLALAVLREFKKRNLIKYDAHQRTETDPLEIIKPSSYTKEAAGEFVYLDDYQINSSTRGEVPKISLQDILFGGARPQGKFDVLGWKSTIPPYYSYAYRCEIQRPQRMVARKNRGRKIGNS</sequence>
<organism evidence="2 3">
    <name type="scientific">Urochloa decumbens</name>
    <dbReference type="NCBI Taxonomy" id="240449"/>
    <lineage>
        <taxon>Eukaryota</taxon>
        <taxon>Viridiplantae</taxon>
        <taxon>Streptophyta</taxon>
        <taxon>Embryophyta</taxon>
        <taxon>Tracheophyta</taxon>
        <taxon>Spermatophyta</taxon>
        <taxon>Magnoliopsida</taxon>
        <taxon>Liliopsida</taxon>
        <taxon>Poales</taxon>
        <taxon>Poaceae</taxon>
        <taxon>PACMAD clade</taxon>
        <taxon>Panicoideae</taxon>
        <taxon>Panicodae</taxon>
        <taxon>Paniceae</taxon>
        <taxon>Melinidinae</taxon>
        <taxon>Urochloa</taxon>
    </lineage>
</organism>
<dbReference type="SUPFAM" id="SSF52540">
    <property type="entry name" value="P-loop containing nucleoside triphosphate hydrolases"/>
    <property type="match status" value="1"/>
</dbReference>
<dbReference type="Proteomes" id="UP001497457">
    <property type="component" value="Chromosome 36b"/>
</dbReference>
<dbReference type="PANTHER" id="PTHR33377">
    <property type="entry name" value="OS10G0134700 PROTEIN-RELATED"/>
    <property type="match status" value="1"/>
</dbReference>